<organism evidence="1 2">
    <name type="scientific">Sphingomonas hengshuiensis</name>
    <dbReference type="NCBI Taxonomy" id="1609977"/>
    <lineage>
        <taxon>Bacteria</taxon>
        <taxon>Pseudomonadati</taxon>
        <taxon>Pseudomonadota</taxon>
        <taxon>Alphaproteobacteria</taxon>
        <taxon>Sphingomonadales</taxon>
        <taxon>Sphingomonadaceae</taxon>
        <taxon>Sphingomonas</taxon>
    </lineage>
</organism>
<evidence type="ECO:0000313" key="2">
    <source>
        <dbReference type="Proteomes" id="UP000032300"/>
    </source>
</evidence>
<gene>
    <name evidence="1" type="ORF">TS85_13725</name>
</gene>
<dbReference type="KEGG" id="sphi:TS85_13725"/>
<name>A0A7U4J990_9SPHN</name>
<keyword evidence="2" id="KW-1185">Reference proteome</keyword>
<dbReference type="RefSeq" id="WP_044332875.1">
    <property type="nucleotide sequence ID" value="NZ_CP010836.1"/>
</dbReference>
<reference evidence="1 2" key="2">
    <citation type="submission" date="2015-02" db="EMBL/GenBank/DDBJ databases">
        <title>The complete genome of Sphingomonas hengshuiensis sp. WHSC-8 isolated from soil of Hengshui Lake.</title>
        <authorList>
            <person name="Wei S."/>
            <person name="Guo J."/>
            <person name="Su C."/>
            <person name="Wu R."/>
            <person name="Zhang Z."/>
            <person name="Liang K."/>
            <person name="Li H."/>
            <person name="Wang T."/>
            <person name="Liu H."/>
            <person name="Zhang C."/>
            <person name="Li Z."/>
            <person name="Wang Q."/>
            <person name="Meng J."/>
        </authorList>
    </citation>
    <scope>NUCLEOTIDE SEQUENCE [LARGE SCALE GENOMIC DNA]</scope>
    <source>
        <strain evidence="1 2">WHSC-8</strain>
    </source>
</reference>
<sequence>MTPPLTPLQRQAWRVVRASGVFDPGFYRSQPGVPEGEEPLDHYLRSGEATGLWPHPLFDPAWYRAQPGDAAMPMGPLAHYLMEGDRARLQPVPGFDIAYVTRQLPDAKVPALAAFARARAEWRLVNPNPFFDYGDYLAAHPEAAARDDAYRFFLLEGAEAGHLPISGFDWKWLRDYYPKAEGRIDGYRRLVHDWSGRGPAPEIAKTIFTLLRAARDVLPAAAPALAPPYRSAPAPLLLVAAPDDPRAARLARTIGDDLGLAIERFDGVPEAGAYRAAIVCGAASAPLIVPLVEAGLAVTHLVEALDFPLVAMLAARRFRAVQSAVRTLVPRRGLARSLIRAGLAEDQVRLLAFGAVAEPQAGAARAIGPRVAGDGDWLDAIVRAGGDDARPVADIRQRRGDWLTRLTRAGSGEGIRVAVLDPGNRGRDWLTALVRLAAGEGLVLSVPVGLAPADADVALLLGGDSIEAALGAWAVGTPVVAMADSVEVADRMLGDPSLGAVADATDRPAVLAAIRRALESGSPALRRLAAAPFASAWGEARAIAGHALRAPLLDAILLGAGGATALALSRQSLPARTIRFAGGGAPALALAAGYGICVGDGSPASALAMVRAAARSDADYVHIADDAPEPGPDFYADAVARLEADPALAMTQGVWRRDALAHTLAATARALAGEPDAWLARLTRAGSALQVAQ</sequence>
<accession>A0A7U4J990</accession>
<dbReference type="OrthoDB" id="9816424at2"/>
<proteinExistence type="predicted"/>
<dbReference type="Proteomes" id="UP000032300">
    <property type="component" value="Chromosome"/>
</dbReference>
<dbReference type="EMBL" id="CP010836">
    <property type="protein sequence ID" value="AJP72603.1"/>
    <property type="molecule type" value="Genomic_DNA"/>
</dbReference>
<dbReference type="AlphaFoldDB" id="A0A7U4J990"/>
<reference evidence="1 2" key="1">
    <citation type="journal article" date="2015" name="Int. J. Syst. Evol. Microbiol.">
        <title>Sphingomonas hengshuiensis sp. nov., isolated from lake wetland.</title>
        <authorList>
            <person name="Wei S."/>
            <person name="Wang T."/>
            <person name="Liu H."/>
            <person name="Zhang C."/>
            <person name="Guo J."/>
            <person name="Wang Q."/>
            <person name="Liang K."/>
            <person name="Zhang Z."/>
        </authorList>
    </citation>
    <scope>NUCLEOTIDE SEQUENCE [LARGE SCALE GENOMIC DNA]</scope>
    <source>
        <strain evidence="1 2">WHSC-8</strain>
    </source>
</reference>
<evidence type="ECO:0000313" key="1">
    <source>
        <dbReference type="EMBL" id="AJP72603.1"/>
    </source>
</evidence>
<protein>
    <submittedName>
        <fullName evidence="1">Uncharacterized protein</fullName>
    </submittedName>
</protein>